<gene>
    <name evidence="1" type="ORF">ACFO7V_16690</name>
</gene>
<dbReference type="EMBL" id="JBHSHE010000082">
    <property type="protein sequence ID" value="MFC4717761.1"/>
    <property type="molecule type" value="Genomic_DNA"/>
</dbReference>
<keyword evidence="2" id="KW-1185">Reference proteome</keyword>
<comment type="caution">
    <text evidence="1">The sequence shown here is derived from an EMBL/GenBank/DDBJ whole genome shotgun (WGS) entry which is preliminary data.</text>
</comment>
<proteinExistence type="predicted"/>
<dbReference type="RefSeq" id="WP_346058773.1">
    <property type="nucleotide sequence ID" value="NZ_BAAAVQ010000005.1"/>
</dbReference>
<reference evidence="2" key="1">
    <citation type="journal article" date="2019" name="Int. J. Syst. Evol. Microbiol.">
        <title>The Global Catalogue of Microorganisms (GCM) 10K type strain sequencing project: providing services to taxonomists for standard genome sequencing and annotation.</title>
        <authorList>
            <consortium name="The Broad Institute Genomics Platform"/>
            <consortium name="The Broad Institute Genome Sequencing Center for Infectious Disease"/>
            <person name="Wu L."/>
            <person name="Ma J."/>
        </authorList>
    </citation>
    <scope>NUCLEOTIDE SEQUENCE [LARGE SCALE GENOMIC DNA]</scope>
    <source>
        <strain evidence="2">CGMCC 1.12849</strain>
    </source>
</reference>
<sequence>MTNQPPLNPDALAHARSAAFDCWENGGNMDDLAECAIEAYLAVAQPVVNSVESLPASLQCIAWEEEPEHGLWKITEDETFVGLIVKSGRSWSPADKYTLRIERPEVPGA</sequence>
<evidence type="ECO:0000313" key="1">
    <source>
        <dbReference type="EMBL" id="MFC4717761.1"/>
    </source>
</evidence>
<evidence type="ECO:0000313" key="2">
    <source>
        <dbReference type="Proteomes" id="UP001595884"/>
    </source>
</evidence>
<organism evidence="1 2">
    <name type="scientific">Glutamicibacter bergerei</name>
    <dbReference type="NCBI Taxonomy" id="256702"/>
    <lineage>
        <taxon>Bacteria</taxon>
        <taxon>Bacillati</taxon>
        <taxon>Actinomycetota</taxon>
        <taxon>Actinomycetes</taxon>
        <taxon>Micrococcales</taxon>
        <taxon>Micrococcaceae</taxon>
        <taxon>Glutamicibacter</taxon>
    </lineage>
</organism>
<accession>A0ABV9MRG4</accession>
<name>A0ABV9MRG4_9MICC</name>
<dbReference type="Proteomes" id="UP001595884">
    <property type="component" value="Unassembled WGS sequence"/>
</dbReference>
<protein>
    <submittedName>
        <fullName evidence="1">Uncharacterized protein</fullName>
    </submittedName>
</protein>